<sequence>MSLYTRLDRHLEQQADNAGPIRGTLSLRRIGMIWLAANLVVTTLLTGTLFIPAVDFGTAFAMIVIGTVGGAVVLTLVGNIGTRTGLPTMALTRGAFGTNGSLLPVTANVVILMGWSWVQAMLAGVTVDYLVHSLTGFSNPILFSVLAQTLVVVLAIFGHEGIARVEPWLAVLMLAIIAWIFITAFTTFSPAEFQAIPVDESLGLTPVVVLDIVIATAISWTVLSADFNRLAKSSRAGIIGSGIGYTLSTVISMTLGAVALGYVILSGGDAVAFDPGTIVGAFGAPLAIVIFLSVMATNTMVVYGMVTSVVNARIGSRLRFLPTALVLGLISIIGSTWLGLLNQFTDFLVMIGAFFVPVFAIMIVDYYLIKRSAYSRDILQRRGGRYWYTAGVNWIAVAVWVVGAAVSYLWTYVWPLPVGATIPAFALTFVLYLVAMLPDRARHVRERSEHLAQSVGTHQAGGSDQTDATSETDVATDATA</sequence>
<proteinExistence type="inferred from homology"/>
<feature type="transmembrane region" description="Helical" evidence="9">
    <location>
        <begin position="137"/>
        <end position="157"/>
    </location>
</feature>
<keyword evidence="5 9" id="KW-1133">Transmembrane helix</keyword>
<evidence type="ECO:0000256" key="1">
    <source>
        <dbReference type="ARBA" id="ARBA00004141"/>
    </source>
</evidence>
<evidence type="ECO:0000256" key="8">
    <source>
        <dbReference type="SAM" id="MobiDB-lite"/>
    </source>
</evidence>
<organism evidence="10 11">
    <name type="scientific">Agromyces intestinalis</name>
    <dbReference type="NCBI Taxonomy" id="2592652"/>
    <lineage>
        <taxon>Bacteria</taxon>
        <taxon>Bacillati</taxon>
        <taxon>Actinomycetota</taxon>
        <taxon>Actinomycetes</taxon>
        <taxon>Micrococcales</taxon>
        <taxon>Microbacteriaceae</taxon>
        <taxon>Agromyces</taxon>
    </lineage>
</organism>
<evidence type="ECO:0000256" key="5">
    <source>
        <dbReference type="ARBA" id="ARBA00022989"/>
    </source>
</evidence>
<feature type="transmembrane region" description="Helical" evidence="9">
    <location>
        <begin position="59"/>
        <end position="81"/>
    </location>
</feature>
<dbReference type="KEGG" id="ail:FLP10_05035"/>
<evidence type="ECO:0000313" key="10">
    <source>
        <dbReference type="EMBL" id="QEO13857.1"/>
    </source>
</evidence>
<protein>
    <submittedName>
        <fullName evidence="10">Purine-cytosine transporter</fullName>
    </submittedName>
</protein>
<dbReference type="EMBL" id="CP043505">
    <property type="protein sequence ID" value="QEO13857.1"/>
    <property type="molecule type" value="Genomic_DNA"/>
</dbReference>
<dbReference type="Pfam" id="PF02133">
    <property type="entry name" value="Transp_cyt_pur"/>
    <property type="match status" value="1"/>
</dbReference>
<feature type="transmembrane region" description="Helical" evidence="9">
    <location>
        <begin position="203"/>
        <end position="223"/>
    </location>
</feature>
<evidence type="ECO:0000313" key="11">
    <source>
        <dbReference type="Proteomes" id="UP000324678"/>
    </source>
</evidence>
<dbReference type="OrthoDB" id="3169878at2"/>
<comment type="subcellular location">
    <subcellularLocation>
        <location evidence="1">Membrane</location>
        <topology evidence="1">Multi-pass membrane protein</topology>
    </subcellularLocation>
</comment>
<feature type="region of interest" description="Disordered" evidence="8">
    <location>
        <begin position="453"/>
        <end position="480"/>
    </location>
</feature>
<name>A0A5C1YFW6_9MICO</name>
<reference evidence="10 11" key="1">
    <citation type="submission" date="2019-09" db="EMBL/GenBank/DDBJ databases">
        <title>Genome sequencing of strain KACC 19306.</title>
        <authorList>
            <person name="Heo J."/>
            <person name="Kim S.-J."/>
            <person name="Kim J.-S."/>
            <person name="Hong S.-B."/>
            <person name="Kwon S.-W."/>
        </authorList>
    </citation>
    <scope>NUCLEOTIDE SEQUENCE [LARGE SCALE GENOMIC DNA]</scope>
    <source>
        <strain evidence="10 11">KACC 19306</strain>
    </source>
</reference>
<dbReference type="GO" id="GO:0005886">
    <property type="term" value="C:plasma membrane"/>
    <property type="evidence" value="ECO:0007669"/>
    <property type="project" value="TreeGrafter"/>
</dbReference>
<feature type="transmembrane region" description="Helical" evidence="9">
    <location>
        <begin position="390"/>
        <end position="410"/>
    </location>
</feature>
<evidence type="ECO:0000256" key="3">
    <source>
        <dbReference type="ARBA" id="ARBA00022448"/>
    </source>
</evidence>
<dbReference type="AlphaFoldDB" id="A0A5C1YFW6"/>
<feature type="transmembrane region" description="Helical" evidence="9">
    <location>
        <begin position="243"/>
        <end position="265"/>
    </location>
</feature>
<evidence type="ECO:0000256" key="6">
    <source>
        <dbReference type="ARBA" id="ARBA00023136"/>
    </source>
</evidence>
<feature type="transmembrane region" description="Helical" evidence="9">
    <location>
        <begin position="102"/>
        <end position="125"/>
    </location>
</feature>
<dbReference type="Gene3D" id="1.10.4160.10">
    <property type="entry name" value="Hydantoin permease"/>
    <property type="match status" value="1"/>
</dbReference>
<feature type="transmembrane region" description="Helical" evidence="9">
    <location>
        <begin position="277"/>
        <end position="306"/>
    </location>
</feature>
<dbReference type="InterPro" id="IPR026030">
    <property type="entry name" value="Pur-cyt_permease_Fcy2/21/22"/>
</dbReference>
<dbReference type="Proteomes" id="UP000324678">
    <property type="component" value="Chromosome"/>
</dbReference>
<comment type="similarity">
    <text evidence="2 7">Belongs to the purine-cytosine permease (2.A.39) family.</text>
</comment>
<keyword evidence="3 7" id="KW-0813">Transport</keyword>
<dbReference type="InterPro" id="IPR001248">
    <property type="entry name" value="Pur-cyt_permease"/>
</dbReference>
<keyword evidence="6 7" id="KW-0472">Membrane</keyword>
<evidence type="ECO:0000256" key="9">
    <source>
        <dbReference type="SAM" id="Phobius"/>
    </source>
</evidence>
<feature type="transmembrane region" description="Helical" evidence="9">
    <location>
        <begin position="318"/>
        <end position="341"/>
    </location>
</feature>
<accession>A0A5C1YFW6</accession>
<dbReference type="PIRSF" id="PIRSF002744">
    <property type="entry name" value="Pur-cyt_permease"/>
    <property type="match status" value="1"/>
</dbReference>
<dbReference type="GO" id="GO:0015209">
    <property type="term" value="F:cytosine transmembrane transporter activity"/>
    <property type="evidence" value="ECO:0007669"/>
    <property type="project" value="InterPro"/>
</dbReference>
<keyword evidence="4 9" id="KW-0812">Transmembrane</keyword>
<evidence type="ECO:0000256" key="7">
    <source>
        <dbReference type="PIRNR" id="PIRNR002744"/>
    </source>
</evidence>
<keyword evidence="11" id="KW-1185">Reference proteome</keyword>
<dbReference type="InterPro" id="IPR030191">
    <property type="entry name" value="CodB"/>
</dbReference>
<evidence type="ECO:0000256" key="2">
    <source>
        <dbReference type="ARBA" id="ARBA00008974"/>
    </source>
</evidence>
<feature type="transmembrane region" description="Helical" evidence="9">
    <location>
        <begin position="32"/>
        <end position="53"/>
    </location>
</feature>
<feature type="transmembrane region" description="Helical" evidence="9">
    <location>
        <begin position="169"/>
        <end position="191"/>
    </location>
</feature>
<dbReference type="PANTHER" id="PTHR30569">
    <property type="entry name" value="CYTOSINE TRANSPORTER CODB"/>
    <property type="match status" value="1"/>
</dbReference>
<dbReference type="RefSeq" id="WP_149159880.1">
    <property type="nucleotide sequence ID" value="NZ_CP043505.1"/>
</dbReference>
<evidence type="ECO:0000256" key="4">
    <source>
        <dbReference type="ARBA" id="ARBA00022692"/>
    </source>
</evidence>
<feature type="transmembrane region" description="Helical" evidence="9">
    <location>
        <begin position="416"/>
        <end position="437"/>
    </location>
</feature>
<feature type="compositionally biased region" description="Polar residues" evidence="8">
    <location>
        <begin position="454"/>
        <end position="480"/>
    </location>
</feature>
<gene>
    <name evidence="10" type="ORF">FLP10_05035</name>
</gene>
<dbReference type="PANTHER" id="PTHR30569:SF0">
    <property type="entry name" value="CYTOSINE PERMEASE"/>
    <property type="match status" value="1"/>
</dbReference>
<feature type="transmembrane region" description="Helical" evidence="9">
    <location>
        <begin position="347"/>
        <end position="369"/>
    </location>
</feature>